<dbReference type="EMBL" id="CP035544">
    <property type="protein sequence ID" value="QBA64007.1"/>
    <property type="molecule type" value="Genomic_DNA"/>
</dbReference>
<dbReference type="Proteomes" id="UP000290889">
    <property type="component" value="Chromosome"/>
</dbReference>
<proteinExistence type="predicted"/>
<accession>A0A411E8V7</accession>
<dbReference type="KEGG" id="mur:EQY75_05320"/>
<protein>
    <submittedName>
        <fullName evidence="1">Uncharacterized protein</fullName>
    </submittedName>
</protein>
<keyword evidence="2" id="KW-1185">Reference proteome</keyword>
<organism evidence="1 2">
    <name type="scientific">Muriicola soli</name>
    <dbReference type="NCBI Taxonomy" id="2507538"/>
    <lineage>
        <taxon>Bacteria</taxon>
        <taxon>Pseudomonadati</taxon>
        <taxon>Bacteroidota</taxon>
        <taxon>Flavobacteriia</taxon>
        <taxon>Flavobacteriales</taxon>
        <taxon>Flavobacteriaceae</taxon>
        <taxon>Muriicola</taxon>
    </lineage>
</organism>
<gene>
    <name evidence="1" type="ORF">EQY75_05320</name>
</gene>
<dbReference type="AlphaFoldDB" id="A0A411E8V7"/>
<sequence>MKYLFLLLILVNLNTCQQSSGEKAIIKKQRIKHYSAKTDPLTFDIRKDEIEFDFEIGYDNKGNQTYSINFLMNSKDTVWINAKNSERKMGDKICFYRDSTLLQCKLKRNDTLWIYHPPNIDKPASYELYDDQGLIGGIFPSMTGKFPYKKSFLSDRKFDERGNLIYYVNTEFYLPRDFDFGKIPAGKTNQENLVQAGRKKIIESDYEYYK</sequence>
<dbReference type="RefSeq" id="WP_129603528.1">
    <property type="nucleotide sequence ID" value="NZ_CP035544.1"/>
</dbReference>
<reference evidence="1 2" key="1">
    <citation type="submission" date="2019-01" db="EMBL/GenBank/DDBJ databases">
        <title>Muriicola soli sp. nov., isolated from soil.</title>
        <authorList>
            <person name="Kang H.J."/>
            <person name="Kim S.B."/>
        </authorList>
    </citation>
    <scope>NUCLEOTIDE SEQUENCE [LARGE SCALE GENOMIC DNA]</scope>
    <source>
        <strain evidence="1 2">MMS17-SY002</strain>
    </source>
</reference>
<evidence type="ECO:0000313" key="1">
    <source>
        <dbReference type="EMBL" id="QBA64007.1"/>
    </source>
</evidence>
<evidence type="ECO:0000313" key="2">
    <source>
        <dbReference type="Proteomes" id="UP000290889"/>
    </source>
</evidence>
<dbReference type="OrthoDB" id="1425673at2"/>
<name>A0A411E8V7_9FLAO</name>